<dbReference type="AlphaFoldDB" id="A0A426UAY7"/>
<dbReference type="InterPro" id="IPR012349">
    <property type="entry name" value="Split_barrel_FMN-bd"/>
</dbReference>
<dbReference type="EMBL" id="RSAS01000044">
    <property type="protein sequence ID" value="RRR77842.1"/>
    <property type="molecule type" value="Genomic_DNA"/>
</dbReference>
<keyword evidence="1" id="KW-0560">Oxidoreductase</keyword>
<dbReference type="GO" id="GO:0016627">
    <property type="term" value="F:oxidoreductase activity, acting on the CH-CH group of donors"/>
    <property type="evidence" value="ECO:0007669"/>
    <property type="project" value="TreeGrafter"/>
</dbReference>
<dbReference type="Proteomes" id="UP000280307">
    <property type="component" value="Unassembled WGS sequence"/>
</dbReference>
<dbReference type="SUPFAM" id="SSF50475">
    <property type="entry name" value="FMN-binding split barrel"/>
    <property type="match status" value="1"/>
</dbReference>
<accession>A0A426UAY7</accession>
<dbReference type="PANTHER" id="PTHR35176">
    <property type="entry name" value="HEME OXYGENASE HI_0854-RELATED"/>
    <property type="match status" value="1"/>
</dbReference>
<dbReference type="GO" id="GO:0070967">
    <property type="term" value="F:coenzyme F420 binding"/>
    <property type="evidence" value="ECO:0007669"/>
    <property type="project" value="TreeGrafter"/>
</dbReference>
<evidence type="ECO:0000259" key="2">
    <source>
        <dbReference type="Pfam" id="PF01243"/>
    </source>
</evidence>
<evidence type="ECO:0000313" key="3">
    <source>
        <dbReference type="EMBL" id="RRR77842.1"/>
    </source>
</evidence>
<feature type="domain" description="Pyridoxamine 5'-phosphate oxidase N-terminal" evidence="2">
    <location>
        <begin position="8"/>
        <end position="129"/>
    </location>
</feature>
<dbReference type="PANTHER" id="PTHR35176:SF6">
    <property type="entry name" value="HEME OXYGENASE HI_0854-RELATED"/>
    <property type="match status" value="1"/>
</dbReference>
<dbReference type="Pfam" id="PF01243">
    <property type="entry name" value="PNPOx_N"/>
    <property type="match status" value="1"/>
</dbReference>
<reference evidence="3 4" key="1">
    <citation type="submission" date="2018-12" db="EMBL/GenBank/DDBJ databases">
        <title>Genome Sequence of Candidatus Viridilinea halotolerans isolated from saline sulfide-rich spring.</title>
        <authorList>
            <person name="Grouzdev D.S."/>
            <person name="Burganskaya E.I."/>
            <person name="Krutkina M.S."/>
            <person name="Sukhacheva M.V."/>
            <person name="Gorlenko V.M."/>
        </authorList>
    </citation>
    <scope>NUCLEOTIDE SEQUENCE [LARGE SCALE GENOMIC DNA]</scope>
    <source>
        <strain evidence="3">Chok-6</strain>
    </source>
</reference>
<dbReference type="InterPro" id="IPR052019">
    <property type="entry name" value="F420H2_bilvrd_red/Heme_oxyg"/>
</dbReference>
<organism evidence="3 4">
    <name type="scientific">Candidatus Viridilinea halotolerans</name>
    <dbReference type="NCBI Taxonomy" id="2491704"/>
    <lineage>
        <taxon>Bacteria</taxon>
        <taxon>Bacillati</taxon>
        <taxon>Chloroflexota</taxon>
        <taxon>Chloroflexia</taxon>
        <taxon>Chloroflexales</taxon>
        <taxon>Chloroflexineae</taxon>
        <taxon>Oscillochloridaceae</taxon>
        <taxon>Candidatus Viridilinea</taxon>
    </lineage>
</organism>
<comment type="caution">
    <text evidence="3">The sequence shown here is derived from an EMBL/GenBank/DDBJ whole genome shotgun (WGS) entry which is preliminary data.</text>
</comment>
<dbReference type="Gene3D" id="2.30.110.10">
    <property type="entry name" value="Electron Transport, Fmn-binding Protein, Chain A"/>
    <property type="match status" value="1"/>
</dbReference>
<dbReference type="NCBIfam" id="TIGR03618">
    <property type="entry name" value="Rv1155_F420"/>
    <property type="match status" value="1"/>
</dbReference>
<evidence type="ECO:0000256" key="1">
    <source>
        <dbReference type="ARBA" id="ARBA00023002"/>
    </source>
</evidence>
<evidence type="ECO:0000313" key="4">
    <source>
        <dbReference type="Proteomes" id="UP000280307"/>
    </source>
</evidence>
<proteinExistence type="predicted"/>
<protein>
    <submittedName>
        <fullName evidence="3">PPOX class F420-dependent oxidoreductase</fullName>
    </submittedName>
</protein>
<dbReference type="InterPro" id="IPR011576">
    <property type="entry name" value="Pyridox_Oxase_N"/>
</dbReference>
<sequence>MSHAALLSAAQREFLDGRHYAIIATLNADGTIQQTVVWYMLDGDELRFSIGAESVKAANLRRNPTISITIEDGIRYLTLKGAATVEASDPELRSRLAQRYLGPERAADWLTKRPDAPRASVRVRILRTYGQGVN</sequence>
<name>A0A426UAY7_9CHLR</name>
<dbReference type="InterPro" id="IPR019920">
    <property type="entry name" value="F420-binding_dom_put"/>
</dbReference>
<dbReference type="GO" id="GO:0005829">
    <property type="term" value="C:cytosol"/>
    <property type="evidence" value="ECO:0007669"/>
    <property type="project" value="TreeGrafter"/>
</dbReference>
<gene>
    <name evidence="3" type="ORF">EI684_01000</name>
</gene>